<feature type="region of interest" description="Disordered" evidence="1">
    <location>
        <begin position="1"/>
        <end position="35"/>
    </location>
</feature>
<dbReference type="GeneID" id="91092756"/>
<feature type="compositionally biased region" description="Polar residues" evidence="1">
    <location>
        <begin position="9"/>
        <end position="31"/>
    </location>
</feature>
<evidence type="ECO:0000313" key="3">
    <source>
        <dbReference type="Proteomes" id="UP001355207"/>
    </source>
</evidence>
<protein>
    <submittedName>
        <fullName evidence="2">Uncharacterized protein</fullName>
    </submittedName>
</protein>
<gene>
    <name evidence="2" type="ORF">L201_002084</name>
</gene>
<dbReference type="EMBL" id="CP144099">
    <property type="protein sequence ID" value="WWC87198.1"/>
    <property type="molecule type" value="Genomic_DNA"/>
</dbReference>
<evidence type="ECO:0000313" key="2">
    <source>
        <dbReference type="EMBL" id="WWC87198.1"/>
    </source>
</evidence>
<proteinExistence type="predicted"/>
<organism evidence="2 3">
    <name type="scientific">Kwoniella dendrophila CBS 6074</name>
    <dbReference type="NCBI Taxonomy" id="1295534"/>
    <lineage>
        <taxon>Eukaryota</taxon>
        <taxon>Fungi</taxon>
        <taxon>Dikarya</taxon>
        <taxon>Basidiomycota</taxon>
        <taxon>Agaricomycotina</taxon>
        <taxon>Tremellomycetes</taxon>
        <taxon>Tremellales</taxon>
        <taxon>Cryptococcaceae</taxon>
        <taxon>Kwoniella</taxon>
    </lineage>
</organism>
<dbReference type="RefSeq" id="XP_066073961.1">
    <property type="nucleotide sequence ID" value="XM_066217864.1"/>
</dbReference>
<evidence type="ECO:0000256" key="1">
    <source>
        <dbReference type="SAM" id="MobiDB-lite"/>
    </source>
</evidence>
<name>A0AAX4JQP6_9TREE</name>
<dbReference type="Proteomes" id="UP001355207">
    <property type="component" value="Chromosome 2"/>
</dbReference>
<dbReference type="AlphaFoldDB" id="A0AAX4JQP6"/>
<accession>A0AAX4JQP6</accession>
<keyword evidence="3" id="KW-1185">Reference proteome</keyword>
<reference evidence="2 3" key="1">
    <citation type="submission" date="2024-01" db="EMBL/GenBank/DDBJ databases">
        <title>Comparative genomics of Cryptococcus and Kwoniella reveals pathogenesis evolution and contrasting modes of karyotype evolution via chromosome fusion or intercentromeric recombination.</title>
        <authorList>
            <person name="Coelho M.A."/>
            <person name="David-Palma M."/>
            <person name="Shea T."/>
            <person name="Bowers K."/>
            <person name="McGinley-Smith S."/>
            <person name="Mohammad A.W."/>
            <person name="Gnirke A."/>
            <person name="Yurkov A.M."/>
            <person name="Nowrousian M."/>
            <person name="Sun S."/>
            <person name="Cuomo C.A."/>
            <person name="Heitman J."/>
        </authorList>
    </citation>
    <scope>NUCLEOTIDE SEQUENCE [LARGE SCALE GENOMIC DNA]</scope>
    <source>
        <strain evidence="2 3">CBS 6074</strain>
    </source>
</reference>
<sequence>MPKFDSRRNQFSKQQQSNGRNLSYQKANSTQDHLHRIGRQKELIECRSLTIKESKQLSLIIQQSFSNFKSNNNGNNDYAKKEIMRISIELAKKFDECGIKWDKYRKVMGMHIRGLWEMSNKVTNGKKGNDNIVDAVALYIQGSFVTTAEEPHPLDPEPIPICMPTKNYVNTSLKNKHNLQAGLLSALPIKLETSTATPSKSFSFGFGFGNSSKLQQGHDPSATFIGSTEKTTNSAISSLNKVENLKEKINNKKIISFDTKTIFNSRVETPPITTIATSAATETFSSLALGQTRPGFELHEGLRVDAKQIERQRKLQKWRERKKRIVLKIKIDNHKSTHYPHSAISTHHHQSGYYSAARSINKKSAKTSNLSSYKYSYGYTSKTAYFTPKSTVFFPESGGITPRTPYTSVNMNDIKKGRRRKNGKTNYKPNLRIEVPHQTGKFQTNLIQPSALISATRLTPRTTKTRIRRPLSGISIQTPMTLTPYLKTANSVQYQRNKYKNNKSKKEKLFDFSLKMNLKLGKKRYIFGN</sequence>